<feature type="region of interest" description="Disordered" evidence="1">
    <location>
        <begin position="1"/>
        <end position="56"/>
    </location>
</feature>
<evidence type="ECO:0000313" key="2">
    <source>
        <dbReference type="EMBL" id="KAG0317659.1"/>
    </source>
</evidence>
<evidence type="ECO:0000313" key="3">
    <source>
        <dbReference type="Proteomes" id="UP000738325"/>
    </source>
</evidence>
<keyword evidence="3" id="KW-1185">Reference proteome</keyword>
<accession>A0A9P6USD3</accession>
<feature type="compositionally biased region" description="Acidic residues" evidence="1">
    <location>
        <begin position="7"/>
        <end position="35"/>
    </location>
</feature>
<reference evidence="2" key="1">
    <citation type="journal article" date="2020" name="Fungal Divers.">
        <title>Resolving the Mortierellaceae phylogeny through synthesis of multi-gene phylogenetics and phylogenomics.</title>
        <authorList>
            <person name="Vandepol N."/>
            <person name="Liber J."/>
            <person name="Desiro A."/>
            <person name="Na H."/>
            <person name="Kennedy M."/>
            <person name="Barry K."/>
            <person name="Grigoriev I.V."/>
            <person name="Miller A.N."/>
            <person name="O'Donnell K."/>
            <person name="Stajich J.E."/>
            <person name="Bonito G."/>
        </authorList>
    </citation>
    <scope>NUCLEOTIDE SEQUENCE</scope>
    <source>
        <strain evidence="2">REB-010B</strain>
    </source>
</reference>
<sequence>MVRLKSEEEEEEDDDDDDDEEEEEEEDGEDEETDPGLEPCSAKNAGCSGVRGGVNMEDDDAWFCSSGHVIKGLGVV</sequence>
<name>A0A9P6USD3_9FUNG</name>
<evidence type="ECO:0000256" key="1">
    <source>
        <dbReference type="SAM" id="MobiDB-lite"/>
    </source>
</evidence>
<dbReference type="EMBL" id="JAAAIP010000412">
    <property type="protein sequence ID" value="KAG0317659.1"/>
    <property type="molecule type" value="Genomic_DNA"/>
</dbReference>
<comment type="caution">
    <text evidence="2">The sequence shown here is derived from an EMBL/GenBank/DDBJ whole genome shotgun (WGS) entry which is preliminary data.</text>
</comment>
<dbReference type="Proteomes" id="UP000738325">
    <property type="component" value="Unassembled WGS sequence"/>
</dbReference>
<gene>
    <name evidence="2" type="ORF">BGZ99_006177</name>
</gene>
<protein>
    <submittedName>
        <fullName evidence="2">Uncharacterized protein</fullName>
    </submittedName>
</protein>
<organism evidence="2 3">
    <name type="scientific">Dissophora globulifera</name>
    <dbReference type="NCBI Taxonomy" id="979702"/>
    <lineage>
        <taxon>Eukaryota</taxon>
        <taxon>Fungi</taxon>
        <taxon>Fungi incertae sedis</taxon>
        <taxon>Mucoromycota</taxon>
        <taxon>Mortierellomycotina</taxon>
        <taxon>Mortierellomycetes</taxon>
        <taxon>Mortierellales</taxon>
        <taxon>Mortierellaceae</taxon>
        <taxon>Dissophora</taxon>
    </lineage>
</organism>
<dbReference type="AlphaFoldDB" id="A0A9P6USD3"/>
<proteinExistence type="predicted"/>